<dbReference type="InterPro" id="IPR045668">
    <property type="entry name" value="FHIP_KELAA_motif"/>
</dbReference>
<keyword evidence="4" id="KW-1185">Reference proteome</keyword>
<gene>
    <name evidence="3" type="ORF">TRIADDRAFT_58480</name>
</gene>
<dbReference type="STRING" id="10228.B3S2U1"/>
<protein>
    <recommendedName>
        <fullName evidence="2">FHF complex subunit HOOK-interacting protein C-terminal domain-containing protein</fullName>
    </recommendedName>
</protein>
<evidence type="ECO:0000313" key="3">
    <source>
        <dbReference type="EMBL" id="EDV22680.1"/>
    </source>
</evidence>
<dbReference type="eggNOG" id="KOG3695">
    <property type="taxonomic scope" value="Eukaryota"/>
</dbReference>
<evidence type="ECO:0000313" key="4">
    <source>
        <dbReference type="Proteomes" id="UP000009022"/>
    </source>
</evidence>
<comment type="similarity">
    <text evidence="1">Belongs to the FHIP family.</text>
</comment>
<dbReference type="AlphaFoldDB" id="B3S2U1"/>
<dbReference type="OMA" id="VHKIVNX"/>
<dbReference type="KEGG" id="tad:TRIADDRAFT_58480"/>
<dbReference type="PANTHER" id="PTHR21705:SF12">
    <property type="entry name" value="FHF COMPLEX SUBUNIT HOOK-INTERACTING PROTEIN C-TERMINAL DOMAIN-CONTAINING PROTEIN"/>
    <property type="match status" value="1"/>
</dbReference>
<dbReference type="Pfam" id="PF10257">
    <property type="entry name" value="RAI16-like"/>
    <property type="match status" value="1"/>
</dbReference>
<dbReference type="PANTHER" id="PTHR21705">
    <property type="entry name" value="RAI16 PROTEIN-RELATED"/>
    <property type="match status" value="1"/>
</dbReference>
<dbReference type="HOGENOM" id="CLU_023718_0_0_1"/>
<dbReference type="PhylomeDB" id="B3S2U1"/>
<organism evidence="3 4">
    <name type="scientific">Trichoplax adhaerens</name>
    <name type="common">Trichoplax reptans</name>
    <dbReference type="NCBI Taxonomy" id="10228"/>
    <lineage>
        <taxon>Eukaryota</taxon>
        <taxon>Metazoa</taxon>
        <taxon>Placozoa</taxon>
        <taxon>Uniplacotomia</taxon>
        <taxon>Trichoplacea</taxon>
        <taxon>Trichoplacidae</taxon>
        <taxon>Trichoplax</taxon>
    </lineage>
</organism>
<dbReference type="InterPro" id="IPR045669">
    <property type="entry name" value="FHIP_C"/>
</dbReference>
<feature type="domain" description="FHF complex subunit HOOK-interacting protein C-terminal" evidence="2">
    <location>
        <begin position="519"/>
        <end position="611"/>
    </location>
</feature>
<dbReference type="Pfam" id="PF19314">
    <property type="entry name" value="DUF5917"/>
    <property type="match status" value="1"/>
</dbReference>
<dbReference type="CTD" id="6755759"/>
<sequence length="658" mass="75169">MFNRLSSILHLAVEATTTHGDSVVSLCQLNPTVPLQEEFIRHWKIITNYFIECTDENKPVSETKIPEHLQQMLTVLIKEEKEGVGDETGPCMEYTLRHKILKAMVTLAIANKILCMIANTELAFSENEEVEFVWAICQQVRNDPSLVDLFIQPPRKGGASTADNPNNNQDELLMDSNTNGRHSLVEALVKLSKSEDTFVFERASEGLMLCTSLQSEQSAIYVVLYTRFCDVVAENLVKQYKLIPRRIAPDDVLNCPAKWGGKTVKEELIGENFPGKQQLLSFLSYLYFLDKLCAQAHQLVARAVGKSIREQFLIAILEPRLLEPAEEGTLTSIAHLTRCLILIQSEYLIHEFAVFILGDNLEPERRLGPSENQLRHKMIHRCDHLNEKISAASMKLFEVLLQKPDQYILDNLIIRNVIKRSYYDLSSNVHSFAKIALINNSLEGNNGQDEEYTQKVVNCFLSLMPDLTKSSDGSQDEYETYLKDAYRQHTSRTIQSITWSWPHEIISSINLNESDEFYEGEFLNVLFNKLQRILDQPYEVNLQVTSVISVIVQFHHPYLHEYMLDPLLPLKDGSRSLYTVLQQIVNELQKRIARIPEFKKMVHISRQSLLGSELPNTNSPVNKDLLEGTIVLEEFCKEIAAITYVKSKSPLRKSHIDS</sequence>
<dbReference type="GeneID" id="6755759"/>
<dbReference type="InterPro" id="IPR019384">
    <property type="entry name" value="FHIP"/>
</dbReference>
<evidence type="ECO:0000256" key="1">
    <source>
        <dbReference type="ARBA" id="ARBA00024336"/>
    </source>
</evidence>
<dbReference type="RefSeq" id="XP_002114546.1">
    <property type="nucleotide sequence ID" value="XM_002114510.1"/>
</dbReference>
<dbReference type="EMBL" id="DS985248">
    <property type="protein sequence ID" value="EDV22680.1"/>
    <property type="molecule type" value="Genomic_DNA"/>
</dbReference>
<name>B3S2U1_TRIAD</name>
<dbReference type="Proteomes" id="UP000009022">
    <property type="component" value="Unassembled WGS sequence"/>
</dbReference>
<dbReference type="FunCoup" id="B3S2U1">
    <property type="interactions" value="1317"/>
</dbReference>
<dbReference type="InParanoid" id="B3S2U1"/>
<dbReference type="OrthoDB" id="5350595at2759"/>
<accession>B3S2U1</accession>
<reference evidence="3 4" key="1">
    <citation type="journal article" date="2008" name="Nature">
        <title>The Trichoplax genome and the nature of placozoans.</title>
        <authorList>
            <person name="Srivastava M."/>
            <person name="Begovic E."/>
            <person name="Chapman J."/>
            <person name="Putnam N.H."/>
            <person name="Hellsten U."/>
            <person name="Kawashima T."/>
            <person name="Kuo A."/>
            <person name="Mitros T."/>
            <person name="Salamov A."/>
            <person name="Carpenter M.L."/>
            <person name="Signorovitch A.Y."/>
            <person name="Moreno M.A."/>
            <person name="Kamm K."/>
            <person name="Grimwood J."/>
            <person name="Schmutz J."/>
            <person name="Shapiro H."/>
            <person name="Grigoriev I.V."/>
            <person name="Buss L.W."/>
            <person name="Schierwater B."/>
            <person name="Dellaporta S.L."/>
            <person name="Rokhsar D.S."/>
        </authorList>
    </citation>
    <scope>NUCLEOTIDE SEQUENCE [LARGE SCALE GENOMIC DNA]</scope>
    <source>
        <strain evidence="3 4">Grell-BS-1999</strain>
    </source>
</reference>
<evidence type="ECO:0000259" key="2">
    <source>
        <dbReference type="Pfam" id="PF19314"/>
    </source>
</evidence>
<dbReference type="Pfam" id="PF19311">
    <property type="entry name" value="KELAA"/>
    <property type="match status" value="1"/>
</dbReference>
<proteinExistence type="inferred from homology"/>